<evidence type="ECO:0000313" key="1">
    <source>
        <dbReference type="EMBL" id="WFT73146.1"/>
    </source>
</evidence>
<protein>
    <submittedName>
        <fullName evidence="1">Uncharacterized protein</fullName>
    </submittedName>
</protein>
<accession>A0ABY8IWW2</accession>
<organism evidence="1 2">
    <name type="scientific">Halobacillus naozhouensis</name>
    <dbReference type="NCBI Taxonomy" id="554880"/>
    <lineage>
        <taxon>Bacteria</taxon>
        <taxon>Bacillati</taxon>
        <taxon>Bacillota</taxon>
        <taxon>Bacilli</taxon>
        <taxon>Bacillales</taxon>
        <taxon>Bacillaceae</taxon>
        <taxon>Halobacillus</taxon>
    </lineage>
</organism>
<dbReference type="RefSeq" id="WP_283075171.1">
    <property type="nucleotide sequence ID" value="NZ_CP121671.1"/>
</dbReference>
<sequence length="46" mass="5168">MWYDTVVKKPTLESGLKFHLSINKKLFLATNLGGDHEAANDQGTDY</sequence>
<keyword evidence="2" id="KW-1185">Reference proteome</keyword>
<reference evidence="1 2" key="1">
    <citation type="submission" date="2023-04" db="EMBL/GenBank/DDBJ databases">
        <title>Genome sequence of Halobacillus naozhouensis KACC 21980.</title>
        <authorList>
            <person name="Kim S."/>
            <person name="Heo J."/>
            <person name="Kwon S.-W."/>
        </authorList>
    </citation>
    <scope>NUCLEOTIDE SEQUENCE [LARGE SCALE GENOMIC DNA]</scope>
    <source>
        <strain evidence="1 2">KCTC 13234</strain>
    </source>
</reference>
<name>A0ABY8IWW2_9BACI</name>
<evidence type="ECO:0000313" key="2">
    <source>
        <dbReference type="Proteomes" id="UP001221597"/>
    </source>
</evidence>
<dbReference type="Proteomes" id="UP001221597">
    <property type="component" value="Chromosome"/>
</dbReference>
<gene>
    <name evidence="1" type="ORF">P9989_12095</name>
</gene>
<dbReference type="EMBL" id="CP121671">
    <property type="protein sequence ID" value="WFT73146.1"/>
    <property type="molecule type" value="Genomic_DNA"/>
</dbReference>
<proteinExistence type="predicted"/>